<comment type="similarity">
    <text evidence="2 3">Belongs to the small heat shock protein (HSP20) family.</text>
</comment>
<evidence type="ECO:0000256" key="3">
    <source>
        <dbReference type="RuleBase" id="RU003616"/>
    </source>
</evidence>
<dbReference type="CDD" id="cd06464">
    <property type="entry name" value="ACD_sHsps-like"/>
    <property type="match status" value="1"/>
</dbReference>
<dbReference type="SUPFAM" id="SSF49764">
    <property type="entry name" value="HSP20-like chaperones"/>
    <property type="match status" value="1"/>
</dbReference>
<feature type="region of interest" description="Disordered" evidence="4">
    <location>
        <begin position="122"/>
        <end position="151"/>
    </location>
</feature>
<dbReference type="PROSITE" id="PS01031">
    <property type="entry name" value="SHSP"/>
    <property type="match status" value="1"/>
</dbReference>
<organism evidence="6">
    <name type="scientific">Bionectria ochroleuca</name>
    <name type="common">Gliocladium roseum</name>
    <dbReference type="NCBI Taxonomy" id="29856"/>
    <lineage>
        <taxon>Eukaryota</taxon>
        <taxon>Fungi</taxon>
        <taxon>Dikarya</taxon>
        <taxon>Ascomycota</taxon>
        <taxon>Pezizomycotina</taxon>
        <taxon>Sordariomycetes</taxon>
        <taxon>Hypocreomycetidae</taxon>
        <taxon>Hypocreales</taxon>
        <taxon>Bionectriaceae</taxon>
        <taxon>Clonostachys</taxon>
    </lineage>
</organism>
<evidence type="ECO:0000313" key="6">
    <source>
        <dbReference type="EMBL" id="CEO58033.1"/>
    </source>
</evidence>
<dbReference type="EMBL" id="CDPU01000246">
    <property type="protein sequence ID" value="CEO58033.1"/>
    <property type="molecule type" value="Genomic_DNA"/>
</dbReference>
<gene>
    <name evidence="6" type="ORF">BN869_000014091_1</name>
</gene>
<evidence type="ECO:0000256" key="4">
    <source>
        <dbReference type="SAM" id="MobiDB-lite"/>
    </source>
</evidence>
<protein>
    <recommendedName>
        <fullName evidence="5">SHSP domain-containing protein</fullName>
    </recommendedName>
</protein>
<dbReference type="AlphaFoldDB" id="A0A0B7KK78"/>
<proteinExistence type="inferred from homology"/>
<name>A0A0B7KK78_BIOOC</name>
<evidence type="ECO:0000256" key="1">
    <source>
        <dbReference type="ARBA" id="ARBA00023016"/>
    </source>
</evidence>
<sequence>MALQSIRFRINFPKYQFLKPRIFVASSAISFTPRCFHTPAPEFNTFMRFLDNIARYSRESGIRGLEQNFYPPFQPNFDVTELDNAYELYGELPGLNKHDIHIELVDGQTLVIQRKIERSSNNITGDVESGHNKQTGSVEQGDVNSSDAYTQTRVKESNQARLWVAERNVGEFSRTFSFPHSIQQDKIEASLNSGPLSVRVPKKEKSLGHSIEIN</sequence>
<feature type="domain" description="SHSP" evidence="5">
    <location>
        <begin position="68"/>
        <end position="214"/>
    </location>
</feature>
<reference evidence="6" key="1">
    <citation type="submission" date="2015-01" db="EMBL/GenBank/DDBJ databases">
        <authorList>
            <person name="Durling Mikael"/>
        </authorList>
    </citation>
    <scope>NUCLEOTIDE SEQUENCE</scope>
</reference>
<feature type="compositionally biased region" description="Polar residues" evidence="4">
    <location>
        <begin position="132"/>
        <end position="151"/>
    </location>
</feature>
<keyword evidence="1" id="KW-0346">Stress response</keyword>
<dbReference type="Pfam" id="PF00011">
    <property type="entry name" value="HSP20"/>
    <property type="match status" value="1"/>
</dbReference>
<accession>A0A0B7KK78</accession>
<dbReference type="InterPro" id="IPR031107">
    <property type="entry name" value="Small_HSP"/>
</dbReference>
<dbReference type="InterPro" id="IPR002068">
    <property type="entry name" value="A-crystallin/Hsp20_dom"/>
</dbReference>
<dbReference type="InterPro" id="IPR008978">
    <property type="entry name" value="HSP20-like_chaperone"/>
</dbReference>
<evidence type="ECO:0000259" key="5">
    <source>
        <dbReference type="PROSITE" id="PS01031"/>
    </source>
</evidence>
<dbReference type="Gene3D" id="2.60.40.790">
    <property type="match status" value="1"/>
</dbReference>
<dbReference type="PANTHER" id="PTHR11527">
    <property type="entry name" value="HEAT-SHOCK PROTEIN 20 FAMILY MEMBER"/>
    <property type="match status" value="1"/>
</dbReference>
<evidence type="ECO:0000256" key="2">
    <source>
        <dbReference type="PROSITE-ProRule" id="PRU00285"/>
    </source>
</evidence>